<accession>A0A6A6JSC6</accession>
<feature type="compositionally biased region" description="Basic and acidic residues" evidence="1">
    <location>
        <begin position="379"/>
        <end position="404"/>
    </location>
</feature>
<dbReference type="PANTHER" id="PTHR38703:SF1">
    <property type="entry name" value="ALLERGEN"/>
    <property type="match status" value="1"/>
</dbReference>
<feature type="compositionally biased region" description="Basic and acidic residues" evidence="1">
    <location>
        <begin position="282"/>
        <end position="299"/>
    </location>
</feature>
<dbReference type="GeneID" id="54546658"/>
<feature type="region of interest" description="Disordered" evidence="1">
    <location>
        <begin position="428"/>
        <end position="524"/>
    </location>
</feature>
<feature type="region of interest" description="Disordered" evidence="1">
    <location>
        <begin position="239"/>
        <end position="300"/>
    </location>
</feature>
<protein>
    <submittedName>
        <fullName evidence="2">Uncharacterized protein</fullName>
    </submittedName>
</protein>
<feature type="compositionally biased region" description="Basic and acidic residues" evidence="1">
    <location>
        <begin position="10"/>
        <end position="22"/>
    </location>
</feature>
<dbReference type="PANTHER" id="PTHR38703">
    <property type="entry name" value="CHROMOSOME 8, WHOLE GENOME SHOTGUN SEQUENCE"/>
    <property type="match status" value="1"/>
</dbReference>
<gene>
    <name evidence="2" type="ORF">EI97DRAFT_178316</name>
</gene>
<proteinExistence type="predicted"/>
<feature type="compositionally biased region" description="Basic and acidic residues" evidence="1">
    <location>
        <begin position="327"/>
        <end position="336"/>
    </location>
</feature>
<feature type="region of interest" description="Disordered" evidence="1">
    <location>
        <begin position="1"/>
        <end position="90"/>
    </location>
</feature>
<feature type="compositionally biased region" description="Low complexity" evidence="1">
    <location>
        <begin position="256"/>
        <end position="281"/>
    </location>
</feature>
<feature type="region of interest" description="Disordered" evidence="1">
    <location>
        <begin position="327"/>
        <end position="404"/>
    </location>
</feature>
<feature type="compositionally biased region" description="Basic and acidic residues" evidence="1">
    <location>
        <begin position="493"/>
        <end position="515"/>
    </location>
</feature>
<feature type="compositionally biased region" description="Polar residues" evidence="1">
    <location>
        <begin position="37"/>
        <end position="54"/>
    </location>
</feature>
<dbReference type="EMBL" id="ML986486">
    <property type="protein sequence ID" value="KAF2279500.1"/>
    <property type="molecule type" value="Genomic_DNA"/>
</dbReference>
<dbReference type="OrthoDB" id="5325276at2759"/>
<evidence type="ECO:0000256" key="1">
    <source>
        <dbReference type="SAM" id="MobiDB-lite"/>
    </source>
</evidence>
<feature type="compositionally biased region" description="Basic and acidic residues" evidence="1">
    <location>
        <begin position="240"/>
        <end position="255"/>
    </location>
</feature>
<sequence>MQHKLKSLLHKAERKRDTEGADTRFGLLPTVHGSVPAPSTTHYDQGNQPGGRSSIENKGEREITASSPTYAHEEDTQVPIRRPVEKSSGNAYDTRALDANIQDSSGHVPPVPEQGEKNWDAPVARKAVVAGKEIPDLEHSEQVDVSTRWAPAVTHERLKQTTTHITQPVIYREIHNHDIYPRIQPVLQTEILPARHFVPDPADPEGKGLLEVEGDEVPERWRRREWEWNRVLRGGGEIVTAKEGKDGHNRFEEKSSSTTGSDSSASPTSTPIPSSTFSSKPRIVDERKYTTPDGFERTETTIVHPARLEDMRDYRGPRETVHFHDRRGASWGKDEEQQQQQQQQQQRPHVDAGADYLPDVGSLSLRDETGRVPLANTAEGDKRRKETQVRSLDVKETPKGRARDSAIGVCLSEDVVRTQDFALHNRVKEVSHSSGMQGERGIDTATPPPSAVPLPPSPRQSPSPSAVPLPPSPRQSPHPSTKTESQTQSQTQTRDEANGNAHVRADADRTRHLGTDRWFPLSST</sequence>
<reference evidence="2" key="1">
    <citation type="journal article" date="2020" name="Stud. Mycol.">
        <title>101 Dothideomycetes genomes: a test case for predicting lifestyles and emergence of pathogens.</title>
        <authorList>
            <person name="Haridas S."/>
            <person name="Albert R."/>
            <person name="Binder M."/>
            <person name="Bloem J."/>
            <person name="Labutti K."/>
            <person name="Salamov A."/>
            <person name="Andreopoulos B."/>
            <person name="Baker S."/>
            <person name="Barry K."/>
            <person name="Bills G."/>
            <person name="Bluhm B."/>
            <person name="Cannon C."/>
            <person name="Castanera R."/>
            <person name="Culley D."/>
            <person name="Daum C."/>
            <person name="Ezra D."/>
            <person name="Gonzalez J."/>
            <person name="Henrissat B."/>
            <person name="Kuo A."/>
            <person name="Liang C."/>
            <person name="Lipzen A."/>
            <person name="Lutzoni F."/>
            <person name="Magnuson J."/>
            <person name="Mondo S."/>
            <person name="Nolan M."/>
            <person name="Ohm R."/>
            <person name="Pangilinan J."/>
            <person name="Park H.-J."/>
            <person name="Ramirez L."/>
            <person name="Alfaro M."/>
            <person name="Sun H."/>
            <person name="Tritt A."/>
            <person name="Yoshinaga Y."/>
            <person name="Zwiers L.-H."/>
            <person name="Turgeon B."/>
            <person name="Goodwin S."/>
            <person name="Spatafora J."/>
            <person name="Crous P."/>
            <person name="Grigoriev I."/>
        </authorList>
    </citation>
    <scope>NUCLEOTIDE SEQUENCE</scope>
    <source>
        <strain evidence="2">CBS 379.55</strain>
    </source>
</reference>
<organism evidence="2 3">
    <name type="scientific">Westerdykella ornata</name>
    <dbReference type="NCBI Taxonomy" id="318751"/>
    <lineage>
        <taxon>Eukaryota</taxon>
        <taxon>Fungi</taxon>
        <taxon>Dikarya</taxon>
        <taxon>Ascomycota</taxon>
        <taxon>Pezizomycotina</taxon>
        <taxon>Dothideomycetes</taxon>
        <taxon>Pleosporomycetidae</taxon>
        <taxon>Pleosporales</taxon>
        <taxon>Sporormiaceae</taxon>
        <taxon>Westerdykella</taxon>
    </lineage>
</organism>
<feature type="compositionally biased region" description="Low complexity" evidence="1">
    <location>
        <begin position="477"/>
        <end position="492"/>
    </location>
</feature>
<dbReference type="RefSeq" id="XP_033657039.1">
    <property type="nucleotide sequence ID" value="XM_033793483.1"/>
</dbReference>
<evidence type="ECO:0000313" key="2">
    <source>
        <dbReference type="EMBL" id="KAF2279500.1"/>
    </source>
</evidence>
<keyword evidence="3" id="KW-1185">Reference proteome</keyword>
<evidence type="ECO:0000313" key="3">
    <source>
        <dbReference type="Proteomes" id="UP000800097"/>
    </source>
</evidence>
<name>A0A6A6JSC6_WESOR</name>
<dbReference type="AlphaFoldDB" id="A0A6A6JSC6"/>
<feature type="compositionally biased region" description="Pro residues" evidence="1">
    <location>
        <begin position="446"/>
        <end position="476"/>
    </location>
</feature>
<dbReference type="Proteomes" id="UP000800097">
    <property type="component" value="Unassembled WGS sequence"/>
</dbReference>